<evidence type="ECO:0000313" key="1">
    <source>
        <dbReference type="EMBL" id="OMO89377.1"/>
    </source>
</evidence>
<gene>
    <name evidence="1" type="ORF">COLO4_19790</name>
</gene>
<dbReference type="EMBL" id="AWUE01016797">
    <property type="protein sequence ID" value="OMO89377.1"/>
    <property type="molecule type" value="Genomic_DNA"/>
</dbReference>
<protein>
    <submittedName>
        <fullName evidence="1">Protodermal factor 2</fullName>
    </submittedName>
</protein>
<organism evidence="1 2">
    <name type="scientific">Corchorus olitorius</name>
    <dbReference type="NCBI Taxonomy" id="93759"/>
    <lineage>
        <taxon>Eukaryota</taxon>
        <taxon>Viridiplantae</taxon>
        <taxon>Streptophyta</taxon>
        <taxon>Embryophyta</taxon>
        <taxon>Tracheophyta</taxon>
        <taxon>Spermatophyta</taxon>
        <taxon>Magnoliopsida</taxon>
        <taxon>eudicotyledons</taxon>
        <taxon>Gunneridae</taxon>
        <taxon>Pentapetalae</taxon>
        <taxon>rosids</taxon>
        <taxon>malvids</taxon>
        <taxon>Malvales</taxon>
        <taxon>Malvaceae</taxon>
        <taxon>Grewioideae</taxon>
        <taxon>Apeibeae</taxon>
        <taxon>Corchorus</taxon>
    </lineage>
</organism>
<dbReference type="AlphaFoldDB" id="A0A1R3J3G8"/>
<accession>A0A1R3J3G8</accession>
<sequence>MTEEVECSIISGTASNQNKVKLRSTAVSGFTIMPDGPGGLNCNGALVTCIKQLNCHPGIAFR</sequence>
<evidence type="ECO:0000313" key="2">
    <source>
        <dbReference type="Proteomes" id="UP000187203"/>
    </source>
</evidence>
<dbReference type="Proteomes" id="UP000187203">
    <property type="component" value="Unassembled WGS sequence"/>
</dbReference>
<proteinExistence type="predicted"/>
<reference evidence="2" key="1">
    <citation type="submission" date="2013-09" db="EMBL/GenBank/DDBJ databases">
        <title>Corchorus olitorius genome sequencing.</title>
        <authorList>
            <person name="Alam M."/>
            <person name="Haque M.S."/>
            <person name="Islam M.S."/>
            <person name="Emdad E.M."/>
            <person name="Islam M.M."/>
            <person name="Ahmed B."/>
            <person name="Halim A."/>
            <person name="Hossen Q.M.M."/>
            <person name="Hossain M.Z."/>
            <person name="Ahmed R."/>
            <person name="Khan M.M."/>
            <person name="Islam R."/>
            <person name="Rashid M.M."/>
            <person name="Khan S.A."/>
            <person name="Rahman M.S."/>
            <person name="Alam M."/>
            <person name="Yahiya A.S."/>
            <person name="Khan M.S."/>
            <person name="Azam M.S."/>
            <person name="Haque T."/>
            <person name="Lashkar M.Z.H."/>
            <person name="Akhand A.I."/>
            <person name="Morshed G."/>
            <person name="Roy S."/>
            <person name="Uddin K.S."/>
            <person name="Rabeya T."/>
            <person name="Hossain A.S."/>
            <person name="Chowdhury A."/>
            <person name="Snigdha A.R."/>
            <person name="Mortoza M.S."/>
            <person name="Matin S.A."/>
            <person name="Hoque S.M.E."/>
            <person name="Islam M.K."/>
            <person name="Roy D.K."/>
            <person name="Haider R."/>
            <person name="Moosa M.M."/>
            <person name="Elias S.M."/>
            <person name="Hasan A.M."/>
            <person name="Jahan S."/>
            <person name="Shafiuddin M."/>
            <person name="Mahmood N."/>
            <person name="Shommy N.S."/>
        </authorList>
    </citation>
    <scope>NUCLEOTIDE SEQUENCE [LARGE SCALE GENOMIC DNA]</scope>
    <source>
        <strain evidence="2">cv. O-4</strain>
    </source>
</reference>
<name>A0A1R3J3G8_9ROSI</name>
<comment type="caution">
    <text evidence="1">The sequence shown here is derived from an EMBL/GenBank/DDBJ whole genome shotgun (WGS) entry which is preliminary data.</text>
</comment>
<keyword evidence="2" id="KW-1185">Reference proteome</keyword>